<comment type="caution">
    <text evidence="1">The sequence shown here is derived from an EMBL/GenBank/DDBJ whole genome shotgun (WGS) entry which is preliminary data.</text>
</comment>
<dbReference type="Proteomes" id="UP000789405">
    <property type="component" value="Unassembled WGS sequence"/>
</dbReference>
<gene>
    <name evidence="1" type="ORF">DERYTH_LOCUS17078</name>
</gene>
<dbReference type="EMBL" id="CAJVPY010015681">
    <property type="protein sequence ID" value="CAG8753059.1"/>
    <property type="molecule type" value="Genomic_DNA"/>
</dbReference>
<evidence type="ECO:0000313" key="2">
    <source>
        <dbReference type="Proteomes" id="UP000789405"/>
    </source>
</evidence>
<reference evidence="1" key="1">
    <citation type="submission" date="2021-06" db="EMBL/GenBank/DDBJ databases">
        <authorList>
            <person name="Kallberg Y."/>
            <person name="Tangrot J."/>
            <person name="Rosling A."/>
        </authorList>
    </citation>
    <scope>NUCLEOTIDE SEQUENCE</scope>
    <source>
        <strain evidence="1">MA453B</strain>
    </source>
</reference>
<organism evidence="1 2">
    <name type="scientific">Dentiscutata erythropus</name>
    <dbReference type="NCBI Taxonomy" id="1348616"/>
    <lineage>
        <taxon>Eukaryota</taxon>
        <taxon>Fungi</taxon>
        <taxon>Fungi incertae sedis</taxon>
        <taxon>Mucoromycota</taxon>
        <taxon>Glomeromycotina</taxon>
        <taxon>Glomeromycetes</taxon>
        <taxon>Diversisporales</taxon>
        <taxon>Gigasporaceae</taxon>
        <taxon>Dentiscutata</taxon>
    </lineage>
</organism>
<dbReference type="AlphaFoldDB" id="A0A9N9IV90"/>
<proteinExistence type="predicted"/>
<name>A0A9N9IV90_9GLOM</name>
<dbReference type="OrthoDB" id="66144at2759"/>
<sequence length="178" mass="21066">MASQFCGISEEYLKYRQYIMHALYAMVLLLPYESLKGKTCETGTCSRLAGSRFITFVFQPVVGDSWPPDYEQTRKYGRTFKLISNNEPQDGDEINVTLYTNDDDDDSKINFTIYWHSHKTLLTLLEETGFVNVKFQNCQVKPEEYVKNEEQYWRYLFKLVYLNENRKHSDRIFSNNAQ</sequence>
<keyword evidence="2" id="KW-1185">Reference proteome</keyword>
<accession>A0A9N9IV90</accession>
<protein>
    <submittedName>
        <fullName evidence="1">20044_t:CDS:1</fullName>
    </submittedName>
</protein>
<evidence type="ECO:0000313" key="1">
    <source>
        <dbReference type="EMBL" id="CAG8753059.1"/>
    </source>
</evidence>